<dbReference type="EMBL" id="VIFM01000029">
    <property type="protein sequence ID" value="TQF16124.1"/>
    <property type="molecule type" value="Genomic_DNA"/>
</dbReference>
<reference evidence="2 3" key="1">
    <citation type="submission" date="2019-06" db="EMBL/GenBank/DDBJ databases">
        <authorList>
            <person name="Livingstone P."/>
            <person name="Whitworth D."/>
        </authorList>
    </citation>
    <scope>NUCLEOTIDE SEQUENCE [LARGE SCALE GENOMIC DNA]</scope>
    <source>
        <strain evidence="2 3">AM401</strain>
    </source>
</reference>
<dbReference type="PROSITE" id="PS50853">
    <property type="entry name" value="FN3"/>
    <property type="match status" value="1"/>
</dbReference>
<dbReference type="SMART" id="SM00060">
    <property type="entry name" value="FN3"/>
    <property type="match status" value="1"/>
</dbReference>
<dbReference type="InterPro" id="IPR003961">
    <property type="entry name" value="FN3_dom"/>
</dbReference>
<evidence type="ECO:0000313" key="2">
    <source>
        <dbReference type="EMBL" id="TQF16124.1"/>
    </source>
</evidence>
<protein>
    <recommendedName>
        <fullName evidence="1">Fibronectin type-III domain-containing protein</fullName>
    </recommendedName>
</protein>
<proteinExistence type="predicted"/>
<dbReference type="OrthoDB" id="5384371at2"/>
<feature type="domain" description="Fibronectin type-III" evidence="1">
    <location>
        <begin position="425"/>
        <end position="521"/>
    </location>
</feature>
<evidence type="ECO:0000259" key="1">
    <source>
        <dbReference type="PROSITE" id="PS50853"/>
    </source>
</evidence>
<keyword evidence="3" id="KW-1185">Reference proteome</keyword>
<comment type="caution">
    <text evidence="2">The sequence shown here is derived from an EMBL/GenBank/DDBJ whole genome shotgun (WGS) entry which is preliminary data.</text>
</comment>
<dbReference type="SUPFAM" id="SSF49265">
    <property type="entry name" value="Fibronectin type III"/>
    <property type="match status" value="1"/>
</dbReference>
<dbReference type="InterPro" id="IPR013783">
    <property type="entry name" value="Ig-like_fold"/>
</dbReference>
<name>A0A540X5W4_9BACT</name>
<dbReference type="CDD" id="cd00063">
    <property type="entry name" value="FN3"/>
    <property type="match status" value="1"/>
</dbReference>
<dbReference type="Gene3D" id="2.60.120.260">
    <property type="entry name" value="Galactose-binding domain-like"/>
    <property type="match status" value="1"/>
</dbReference>
<evidence type="ECO:0000313" key="3">
    <source>
        <dbReference type="Proteomes" id="UP000315369"/>
    </source>
</evidence>
<dbReference type="Proteomes" id="UP000315369">
    <property type="component" value="Unassembled WGS sequence"/>
</dbReference>
<accession>A0A540X5W4</accession>
<dbReference type="AlphaFoldDB" id="A0A540X5W4"/>
<dbReference type="InterPro" id="IPR036116">
    <property type="entry name" value="FN3_sf"/>
</dbReference>
<organism evidence="2 3">
    <name type="scientific">Myxococcus llanfairpwllgwyngyllgogerychwyrndrobwllllantysiliogogogochensis</name>
    <dbReference type="NCBI Taxonomy" id="2590453"/>
    <lineage>
        <taxon>Bacteria</taxon>
        <taxon>Pseudomonadati</taxon>
        <taxon>Myxococcota</taxon>
        <taxon>Myxococcia</taxon>
        <taxon>Myxococcales</taxon>
        <taxon>Cystobacterineae</taxon>
        <taxon>Myxococcaceae</taxon>
        <taxon>Myxococcus</taxon>
    </lineage>
</organism>
<dbReference type="Pfam" id="PF00041">
    <property type="entry name" value="fn3"/>
    <property type="match status" value="1"/>
</dbReference>
<sequence>MRPLSSFQAALLTSPTGYSTHPRVWVRDGQGVWLNLQTLFGADWVLGVRINEKLDAPVAEAEVALARNGAGGGRMSLSPLVVQSLANTTRGSFAPLLVEAAYFRIELGLAAPGGVPREEDYFEVFRGRIDEVDTGPEELKVVGRDLGGLLQDTFIEVERAYGDDSAGVPVQAIIQAICNDNGMASFGLYVPVDPLSQRGKYAQKVEPILDAVRTLAQRIGWDCRMKWRAATGAYALTLYAPDRLQMAEEWAYGPDEYADLTSVTRQLVDIRTDVEVVYSDRADLDASGVPKRKKVTASNPTARAQVGRRWMQLAEGDSSNINTEAEAQRLADAAVADLSVSPLTVSMTVDPHPGMELGDLVRVEPDGVRLDTAQRLAVQELEHECATDGTARMKLVLRGQPSTSVREWLERDARPGIAPSAPFTGPAAPQLLKTTPIVNGFTVAWTPAPSGPKWDEYELHVSREPDFVPSADTFQERARTTSFQLSNLNPGVTYFCRVVGRDVKGNIGAPSEAVPVTTAYLTPATLMPGVAFGESPPNPDFEAWSVESSPPDAWAMGAGLWAGHAQVTQDAFTGQRAVRLLASGTRLDSQAMIARPGDRYSVDALAKTTQLGTVLAVHLVWYDGAFNALSTSSTSRALPAASGWHRLTGFHAAPTGTRYVQVRLFVPLTTGEPWVYVDSVRLERVGGLVEPWIGIRTDQLNDLENGWTAWDTTAWPLGYYKNSDNEVSMRGAVRPGTVGYVTVYRLPVGYRPSSPRVLALPTSNGFGLGQLNADGTLQVYAVPVGAVWVSLDGVRFRAEQ</sequence>
<gene>
    <name evidence="2" type="ORF">FJV41_10055</name>
</gene>
<dbReference type="RefSeq" id="WP_141642219.1">
    <property type="nucleotide sequence ID" value="NZ_VIFM01000029.1"/>
</dbReference>
<dbReference type="Gene3D" id="2.60.40.10">
    <property type="entry name" value="Immunoglobulins"/>
    <property type="match status" value="1"/>
</dbReference>